<organism evidence="2 3">
    <name type="scientific">Ephemerocybe angulata</name>
    <dbReference type="NCBI Taxonomy" id="980116"/>
    <lineage>
        <taxon>Eukaryota</taxon>
        <taxon>Fungi</taxon>
        <taxon>Dikarya</taxon>
        <taxon>Basidiomycota</taxon>
        <taxon>Agaricomycotina</taxon>
        <taxon>Agaricomycetes</taxon>
        <taxon>Agaricomycetidae</taxon>
        <taxon>Agaricales</taxon>
        <taxon>Agaricineae</taxon>
        <taxon>Psathyrellaceae</taxon>
        <taxon>Ephemerocybe</taxon>
    </lineage>
</organism>
<keyword evidence="1" id="KW-0472">Membrane</keyword>
<protein>
    <submittedName>
        <fullName evidence="2">Uncharacterized protein</fullName>
    </submittedName>
</protein>
<dbReference type="OrthoDB" id="2641762at2759"/>
<feature type="transmembrane region" description="Helical" evidence="1">
    <location>
        <begin position="200"/>
        <end position="220"/>
    </location>
</feature>
<dbReference type="Proteomes" id="UP000541558">
    <property type="component" value="Unassembled WGS sequence"/>
</dbReference>
<dbReference type="AlphaFoldDB" id="A0A8H5C7W5"/>
<keyword evidence="3" id="KW-1185">Reference proteome</keyword>
<keyword evidence="1" id="KW-1133">Transmembrane helix</keyword>
<reference evidence="2 3" key="1">
    <citation type="journal article" date="2020" name="ISME J.">
        <title>Uncovering the hidden diversity of litter-decomposition mechanisms in mushroom-forming fungi.</title>
        <authorList>
            <person name="Floudas D."/>
            <person name="Bentzer J."/>
            <person name="Ahren D."/>
            <person name="Johansson T."/>
            <person name="Persson P."/>
            <person name="Tunlid A."/>
        </authorList>
    </citation>
    <scope>NUCLEOTIDE SEQUENCE [LARGE SCALE GENOMIC DNA]</scope>
    <source>
        <strain evidence="2 3">CBS 175.51</strain>
    </source>
</reference>
<gene>
    <name evidence="2" type="ORF">D9611_006752</name>
</gene>
<evidence type="ECO:0000256" key="1">
    <source>
        <dbReference type="SAM" id="Phobius"/>
    </source>
</evidence>
<evidence type="ECO:0000313" key="3">
    <source>
        <dbReference type="Proteomes" id="UP000541558"/>
    </source>
</evidence>
<feature type="transmembrane region" description="Helical" evidence="1">
    <location>
        <begin position="157"/>
        <end position="180"/>
    </location>
</feature>
<feature type="transmembrane region" description="Helical" evidence="1">
    <location>
        <begin position="270"/>
        <end position="291"/>
    </location>
</feature>
<dbReference type="EMBL" id="JAACJK010000058">
    <property type="protein sequence ID" value="KAF5336339.1"/>
    <property type="molecule type" value="Genomic_DNA"/>
</dbReference>
<feature type="transmembrane region" description="Helical" evidence="1">
    <location>
        <begin position="26"/>
        <end position="54"/>
    </location>
</feature>
<evidence type="ECO:0000313" key="2">
    <source>
        <dbReference type="EMBL" id="KAF5336339.1"/>
    </source>
</evidence>
<feature type="transmembrane region" description="Helical" evidence="1">
    <location>
        <begin position="74"/>
        <end position="103"/>
    </location>
</feature>
<proteinExistence type="predicted"/>
<sequence length="348" mass="38225">MSTLEEAPTGGGPTGYRLTNVPPELYAGYVFETVGATFSLILYGIAISLFLSCLRSLIPSLKRSGISVSSRPKLLQLIYVCLIFTVGTMYMFSIAWILVYLRLEYPLYPGGPLGWEFDHYNHPVMNLGNAAFTMTGWFADGFMMYRCYVVYSQKSRIWTVLILPGLLYVASITTGILLLTQTSLPKESLFSQINFALTNFSIVASLHILLTLLISGRLLIHRLQIQKIMGGDSGSLSMYTSVSSILIESSALYSTFALLFIVPFALGHPLAQFSLAMLAIVQVISPLLVAYRLTQKRAWTSSTTHNMSVSTGGMHFGTNDATLRGQSSEVIILKEKAFGSRSNLGSQA</sequence>
<accession>A0A8H5C7W5</accession>
<feature type="transmembrane region" description="Helical" evidence="1">
    <location>
        <begin position="241"/>
        <end position="264"/>
    </location>
</feature>
<feature type="transmembrane region" description="Helical" evidence="1">
    <location>
        <begin position="123"/>
        <end position="145"/>
    </location>
</feature>
<comment type="caution">
    <text evidence="2">The sequence shown here is derived from an EMBL/GenBank/DDBJ whole genome shotgun (WGS) entry which is preliminary data.</text>
</comment>
<name>A0A8H5C7W5_9AGAR</name>
<keyword evidence="1" id="KW-0812">Transmembrane</keyword>